<dbReference type="EMBL" id="JAARRG010000001">
    <property type="protein sequence ID" value="MBC1484979.1"/>
    <property type="molecule type" value="Genomic_DNA"/>
</dbReference>
<keyword evidence="1" id="KW-1133">Transmembrane helix</keyword>
<gene>
    <name evidence="2" type="ORF">HB897_01885</name>
</gene>
<name>A0A7X0X010_LISSE</name>
<evidence type="ECO:0000313" key="3">
    <source>
        <dbReference type="Proteomes" id="UP000523362"/>
    </source>
</evidence>
<dbReference type="AlphaFoldDB" id="A0A7X0X010"/>
<dbReference type="RefSeq" id="WP_003752292.1">
    <property type="nucleotide sequence ID" value="NZ_CP063071.1"/>
</dbReference>
<comment type="caution">
    <text evidence="2">The sequence shown here is derived from an EMBL/GenBank/DDBJ whole genome shotgun (WGS) entry which is preliminary data.</text>
</comment>
<sequence>MKPNAFTLPFTIFIALITIAIVSGSASIFKTQVQYEKMIQNYYLASTELNLAFMQAQKTSNFTEEYGTSKIKCGSVKSSPKEYKCQIVLENGYELSKKIFLEKNNEP</sequence>
<accession>A0A7X0X010</accession>
<protein>
    <submittedName>
        <fullName evidence="2">Competence protein ComG</fullName>
    </submittedName>
</protein>
<evidence type="ECO:0000313" key="2">
    <source>
        <dbReference type="EMBL" id="MBC1484979.1"/>
    </source>
</evidence>
<keyword evidence="1" id="KW-0812">Transmembrane</keyword>
<reference evidence="2 3" key="1">
    <citation type="submission" date="2020-03" db="EMBL/GenBank/DDBJ databases">
        <title>Soil Listeria distribution.</title>
        <authorList>
            <person name="Liao J."/>
            <person name="Wiedmann M."/>
        </authorList>
    </citation>
    <scope>NUCLEOTIDE SEQUENCE [LARGE SCALE GENOMIC DNA]</scope>
    <source>
        <strain evidence="2 3">FSL L7-1560</strain>
    </source>
</reference>
<keyword evidence="1" id="KW-0472">Membrane</keyword>
<evidence type="ECO:0000256" key="1">
    <source>
        <dbReference type="SAM" id="Phobius"/>
    </source>
</evidence>
<feature type="transmembrane region" description="Helical" evidence="1">
    <location>
        <begin position="6"/>
        <end position="29"/>
    </location>
</feature>
<organism evidence="2 3">
    <name type="scientific">Listeria seeligeri</name>
    <dbReference type="NCBI Taxonomy" id="1640"/>
    <lineage>
        <taxon>Bacteria</taxon>
        <taxon>Bacillati</taxon>
        <taxon>Bacillota</taxon>
        <taxon>Bacilli</taxon>
        <taxon>Bacillales</taxon>
        <taxon>Listeriaceae</taxon>
        <taxon>Listeria</taxon>
    </lineage>
</organism>
<proteinExistence type="predicted"/>
<dbReference type="Proteomes" id="UP000523362">
    <property type="component" value="Unassembled WGS sequence"/>
</dbReference>